<dbReference type="Proteomes" id="UP000265520">
    <property type="component" value="Unassembled WGS sequence"/>
</dbReference>
<evidence type="ECO:0000313" key="2">
    <source>
        <dbReference type="Proteomes" id="UP000265520"/>
    </source>
</evidence>
<comment type="caution">
    <text evidence="1">The sequence shown here is derived from an EMBL/GenBank/DDBJ whole genome shotgun (WGS) entry which is preliminary data.</text>
</comment>
<name>A0A392RWZ0_9FABA</name>
<evidence type="ECO:0000313" key="1">
    <source>
        <dbReference type="EMBL" id="MCI41163.1"/>
    </source>
</evidence>
<organism evidence="1 2">
    <name type="scientific">Trifolium medium</name>
    <dbReference type="NCBI Taxonomy" id="97028"/>
    <lineage>
        <taxon>Eukaryota</taxon>
        <taxon>Viridiplantae</taxon>
        <taxon>Streptophyta</taxon>
        <taxon>Embryophyta</taxon>
        <taxon>Tracheophyta</taxon>
        <taxon>Spermatophyta</taxon>
        <taxon>Magnoliopsida</taxon>
        <taxon>eudicotyledons</taxon>
        <taxon>Gunneridae</taxon>
        <taxon>Pentapetalae</taxon>
        <taxon>rosids</taxon>
        <taxon>fabids</taxon>
        <taxon>Fabales</taxon>
        <taxon>Fabaceae</taxon>
        <taxon>Papilionoideae</taxon>
        <taxon>50 kb inversion clade</taxon>
        <taxon>NPAAA clade</taxon>
        <taxon>Hologalegina</taxon>
        <taxon>IRL clade</taxon>
        <taxon>Trifolieae</taxon>
        <taxon>Trifolium</taxon>
    </lineage>
</organism>
<proteinExistence type="predicted"/>
<feature type="non-terminal residue" evidence="1">
    <location>
        <position position="10"/>
    </location>
</feature>
<accession>A0A392RWZ0</accession>
<dbReference type="EMBL" id="LXQA010288607">
    <property type="protein sequence ID" value="MCI41163.1"/>
    <property type="molecule type" value="Genomic_DNA"/>
</dbReference>
<reference evidence="1 2" key="1">
    <citation type="journal article" date="2018" name="Front. Plant Sci.">
        <title>Red Clover (Trifolium pratense) and Zigzag Clover (T. medium) - A Picture of Genomic Similarities and Differences.</title>
        <authorList>
            <person name="Dluhosova J."/>
            <person name="Istvanek J."/>
            <person name="Nedelnik J."/>
            <person name="Repkova J."/>
        </authorList>
    </citation>
    <scope>NUCLEOTIDE SEQUENCE [LARGE SCALE GENOMIC DNA]</scope>
    <source>
        <strain evidence="2">cv. 10/8</strain>
        <tissue evidence="1">Leaf</tissue>
    </source>
</reference>
<sequence length="10" mass="1133">MSKSRAFYSG</sequence>
<protein>
    <submittedName>
        <fullName evidence="1">Uncharacterized protein</fullName>
    </submittedName>
</protein>
<keyword evidence="2" id="KW-1185">Reference proteome</keyword>